<dbReference type="InterPro" id="IPR009465">
    <property type="entry name" value="Spondin_N"/>
</dbReference>
<dbReference type="NCBIfam" id="NF038123">
    <property type="entry name" value="NF038123_dom"/>
    <property type="match status" value="1"/>
</dbReference>
<evidence type="ECO:0000313" key="2">
    <source>
        <dbReference type="EMBL" id="GHG06130.1"/>
    </source>
</evidence>
<comment type="caution">
    <text evidence="2">The sequence shown here is derived from an EMBL/GenBank/DDBJ whole genome shotgun (WGS) entry which is preliminary data.</text>
</comment>
<organism evidence="2 3">
    <name type="scientific">Thalassotalea marina</name>
    <dbReference type="NCBI Taxonomy" id="1673741"/>
    <lineage>
        <taxon>Bacteria</taxon>
        <taxon>Pseudomonadati</taxon>
        <taxon>Pseudomonadota</taxon>
        <taxon>Gammaproteobacteria</taxon>
        <taxon>Alteromonadales</taxon>
        <taxon>Colwelliaceae</taxon>
        <taxon>Thalassotalea</taxon>
    </lineage>
</organism>
<protein>
    <recommendedName>
        <fullName evidence="4">Spondin domain-containing protein</fullName>
    </recommendedName>
</protein>
<evidence type="ECO:0000256" key="1">
    <source>
        <dbReference type="SAM" id="SignalP"/>
    </source>
</evidence>
<reference evidence="2" key="1">
    <citation type="journal article" date="2014" name="Int. J. Syst. Evol. Microbiol.">
        <title>Complete genome sequence of Corynebacterium casei LMG S-19264T (=DSM 44701T), isolated from a smear-ripened cheese.</title>
        <authorList>
            <consortium name="US DOE Joint Genome Institute (JGI-PGF)"/>
            <person name="Walter F."/>
            <person name="Albersmeier A."/>
            <person name="Kalinowski J."/>
            <person name="Ruckert C."/>
        </authorList>
    </citation>
    <scope>NUCLEOTIDE SEQUENCE</scope>
    <source>
        <strain evidence="2">KCTC 42731</strain>
    </source>
</reference>
<feature type="signal peptide" evidence="1">
    <location>
        <begin position="1"/>
        <end position="23"/>
    </location>
</feature>
<reference evidence="2" key="2">
    <citation type="submission" date="2020-09" db="EMBL/GenBank/DDBJ databases">
        <authorList>
            <person name="Sun Q."/>
            <person name="Kim S."/>
        </authorList>
    </citation>
    <scope>NUCLEOTIDE SEQUENCE</scope>
    <source>
        <strain evidence="2">KCTC 42731</strain>
    </source>
</reference>
<gene>
    <name evidence="2" type="ORF">GCM10017161_39690</name>
</gene>
<evidence type="ECO:0008006" key="4">
    <source>
        <dbReference type="Google" id="ProtNLM"/>
    </source>
</evidence>
<dbReference type="RefSeq" id="WP_189774325.1">
    <property type="nucleotide sequence ID" value="NZ_BNCK01000012.1"/>
</dbReference>
<dbReference type="AlphaFoldDB" id="A0A919BQX7"/>
<dbReference type="Gene3D" id="2.60.40.2130">
    <property type="entry name" value="F-spondin domain"/>
    <property type="match status" value="1"/>
</dbReference>
<dbReference type="InterPro" id="IPR038678">
    <property type="entry name" value="Spondin_N_sf"/>
</dbReference>
<proteinExistence type="predicted"/>
<sequence length="242" mass="25076">MNKTFLKISTIALAPLLLLSACGDSKSSKDPMVVEPPAPTPVNYSYQVTVTNLTHAQPMSPVAVVLHNEGSLWQIGEAASGALEVMAEGGDNTQVLAQDMVLAGESGAGLLMPGMHESIDVTLTDTMPMMLSVATMLVNTNDAFTGVSAMDISNLMAGESISFTARSYDAGTEFNTETAASIPGPASGGAGEGYNEARDDIADHVTMHPGVVSSDDGLSTSALSAGHKFDNPTLRITIARTE</sequence>
<keyword evidence="3" id="KW-1185">Reference proteome</keyword>
<dbReference type="Proteomes" id="UP000623842">
    <property type="component" value="Unassembled WGS sequence"/>
</dbReference>
<keyword evidence="1" id="KW-0732">Signal</keyword>
<name>A0A919BQX7_9GAMM</name>
<dbReference type="PROSITE" id="PS51257">
    <property type="entry name" value="PROKAR_LIPOPROTEIN"/>
    <property type="match status" value="1"/>
</dbReference>
<evidence type="ECO:0000313" key="3">
    <source>
        <dbReference type="Proteomes" id="UP000623842"/>
    </source>
</evidence>
<dbReference type="EMBL" id="BNCK01000012">
    <property type="protein sequence ID" value="GHG06130.1"/>
    <property type="molecule type" value="Genomic_DNA"/>
</dbReference>
<feature type="chain" id="PRO_5037127999" description="Spondin domain-containing protein" evidence="1">
    <location>
        <begin position="24"/>
        <end position="242"/>
    </location>
</feature>
<accession>A0A919BQX7</accession>